<sequence>GIITLQHTKGKSIPIPTCGRSQKKSFPAGKTKKRSGAMAALCSPPKPITLFFLHLLCLLLPGPALARGRHVVSFRDPGLRPSSLLWDPAAQHFLVGSLLRPFVTSVSDAGVLDTVVADPDLPVGSSFPSLALDTSRRRLLAVVVAPSSPLSPAYLAAYDLRSPRPHRRVFLSPLPSSPDEPASPAGVAVDLASGAAYVTSSAQNIVWKVDPHGEASVFSRSDAFGRGGHRGLAGISHVVKGYLLAVRPATGEVFKVDDEDGTARTVLIGRKGEGAAGLDSIALRSDGSAAVAGGRVARIVTSADGWG</sequence>
<accession>A0A1D1YWA2</accession>
<dbReference type="Gene3D" id="2.120.10.30">
    <property type="entry name" value="TolB, C-terminal domain"/>
    <property type="match status" value="1"/>
</dbReference>
<dbReference type="EMBL" id="GDJX01009032">
    <property type="protein sequence ID" value="JAT58904.1"/>
    <property type="molecule type" value="Transcribed_RNA"/>
</dbReference>
<dbReference type="InterPro" id="IPR053224">
    <property type="entry name" value="Sensory_adhesion_molecule"/>
</dbReference>
<reference evidence="1" key="1">
    <citation type="submission" date="2015-07" db="EMBL/GenBank/DDBJ databases">
        <title>Transcriptome Assembly of Anthurium amnicola.</title>
        <authorList>
            <person name="Suzuki J."/>
        </authorList>
    </citation>
    <scope>NUCLEOTIDE SEQUENCE</scope>
</reference>
<dbReference type="PANTHER" id="PTHR31460">
    <property type="match status" value="1"/>
</dbReference>
<proteinExistence type="predicted"/>
<evidence type="ECO:0000313" key="1">
    <source>
        <dbReference type="EMBL" id="JAT58904.1"/>
    </source>
</evidence>
<dbReference type="PANTHER" id="PTHR31460:SF3">
    <property type="entry name" value="MESOCENTIN"/>
    <property type="match status" value="1"/>
</dbReference>
<dbReference type="AlphaFoldDB" id="A0A1D1YWA2"/>
<feature type="non-terminal residue" evidence="1">
    <location>
        <position position="307"/>
    </location>
</feature>
<dbReference type="GO" id="GO:0005783">
    <property type="term" value="C:endoplasmic reticulum"/>
    <property type="evidence" value="ECO:0007669"/>
    <property type="project" value="TreeGrafter"/>
</dbReference>
<feature type="non-terminal residue" evidence="1">
    <location>
        <position position="1"/>
    </location>
</feature>
<dbReference type="InterPro" id="IPR011042">
    <property type="entry name" value="6-blade_b-propeller_TolB-like"/>
</dbReference>
<organism evidence="1">
    <name type="scientific">Anthurium amnicola</name>
    <dbReference type="NCBI Taxonomy" id="1678845"/>
    <lineage>
        <taxon>Eukaryota</taxon>
        <taxon>Viridiplantae</taxon>
        <taxon>Streptophyta</taxon>
        <taxon>Embryophyta</taxon>
        <taxon>Tracheophyta</taxon>
        <taxon>Spermatophyta</taxon>
        <taxon>Magnoliopsida</taxon>
        <taxon>Liliopsida</taxon>
        <taxon>Araceae</taxon>
        <taxon>Pothoideae</taxon>
        <taxon>Potheae</taxon>
        <taxon>Anthurium</taxon>
    </lineage>
</organism>
<name>A0A1D1YWA2_9ARAE</name>
<gene>
    <name evidence="1" type="primary">Nckx30C_0</name>
    <name evidence="1" type="ORF">g.168195</name>
</gene>
<dbReference type="SUPFAM" id="SSF101898">
    <property type="entry name" value="NHL repeat"/>
    <property type="match status" value="1"/>
</dbReference>
<protein>
    <submittedName>
        <fullName evidence="1">Sodium/potassium/calcium exchanger Nckx30C</fullName>
    </submittedName>
</protein>